<sequence>MGTRMEGKVAIITGATLGLGKAGALALAREGASVVICDRGRTPENSQKVLAEAEGLSGEIAYKRCDVMIKEDITALVQFTVERYGRVDVMVNNAVIDNPGGMLEEVTLEDWEDGFMCHVTAPLLFCKEVVPLMIKQGSGNIINVSSGIALAGSPSISSYGPAKAAMINFTQHLAVTYGPDGIRANTITPARMLTEKKYEMLANNPAAVRTQKFAYPMGSPALPEQVAEVMLFLASDESVAITGHNLIADAGNTAFGPGGMIGRLEKDLRARLEAQGSRWLDSET</sequence>
<evidence type="ECO:0000256" key="1">
    <source>
        <dbReference type="ARBA" id="ARBA00006484"/>
    </source>
</evidence>
<dbReference type="AlphaFoldDB" id="A0A6B0YUB1"/>
<dbReference type="SUPFAM" id="SSF51735">
    <property type="entry name" value="NAD(P)-binding Rossmann-fold domains"/>
    <property type="match status" value="1"/>
</dbReference>
<dbReference type="PANTHER" id="PTHR42879:SF2">
    <property type="entry name" value="3-OXOACYL-[ACYL-CARRIER-PROTEIN] REDUCTASE FABG"/>
    <property type="match status" value="1"/>
</dbReference>
<dbReference type="PRINTS" id="PR00080">
    <property type="entry name" value="SDRFAMILY"/>
</dbReference>
<keyword evidence="2" id="KW-0560">Oxidoreductase</keyword>
<protein>
    <submittedName>
        <fullName evidence="3">SDR family oxidoreductase</fullName>
    </submittedName>
</protein>
<dbReference type="Pfam" id="PF13561">
    <property type="entry name" value="adh_short_C2"/>
    <property type="match status" value="1"/>
</dbReference>
<dbReference type="FunFam" id="3.40.50.720:FF:000084">
    <property type="entry name" value="Short-chain dehydrogenase reductase"/>
    <property type="match status" value="1"/>
</dbReference>
<dbReference type="CDD" id="cd05233">
    <property type="entry name" value="SDR_c"/>
    <property type="match status" value="1"/>
</dbReference>
<gene>
    <name evidence="3" type="ORF">F4Y42_12210</name>
</gene>
<dbReference type="Gene3D" id="3.40.50.720">
    <property type="entry name" value="NAD(P)-binding Rossmann-like Domain"/>
    <property type="match status" value="1"/>
</dbReference>
<dbReference type="InterPro" id="IPR002347">
    <property type="entry name" value="SDR_fam"/>
</dbReference>
<name>A0A6B0YUB1_9CHLR</name>
<dbReference type="GO" id="GO:0016491">
    <property type="term" value="F:oxidoreductase activity"/>
    <property type="evidence" value="ECO:0007669"/>
    <property type="project" value="UniProtKB-KW"/>
</dbReference>
<comment type="similarity">
    <text evidence="1">Belongs to the short-chain dehydrogenases/reductases (SDR) family.</text>
</comment>
<proteinExistence type="inferred from homology"/>
<dbReference type="PANTHER" id="PTHR42879">
    <property type="entry name" value="3-OXOACYL-(ACYL-CARRIER-PROTEIN) REDUCTASE"/>
    <property type="match status" value="1"/>
</dbReference>
<accession>A0A6B0YUB1</accession>
<reference evidence="3" key="1">
    <citation type="submission" date="2019-09" db="EMBL/GenBank/DDBJ databases">
        <title>Characterisation of the sponge microbiome using genome-centric metagenomics.</title>
        <authorList>
            <person name="Engelberts J.P."/>
            <person name="Robbins S.J."/>
            <person name="De Goeij J.M."/>
            <person name="Aranda M."/>
            <person name="Bell S.C."/>
            <person name="Webster N.S."/>
        </authorList>
    </citation>
    <scope>NUCLEOTIDE SEQUENCE</scope>
    <source>
        <strain evidence="3">SB0664_bin_27</strain>
    </source>
</reference>
<evidence type="ECO:0000313" key="3">
    <source>
        <dbReference type="EMBL" id="MXY94197.1"/>
    </source>
</evidence>
<dbReference type="InterPro" id="IPR050259">
    <property type="entry name" value="SDR"/>
</dbReference>
<dbReference type="InterPro" id="IPR036291">
    <property type="entry name" value="NAD(P)-bd_dom_sf"/>
</dbReference>
<comment type="caution">
    <text evidence="3">The sequence shown here is derived from an EMBL/GenBank/DDBJ whole genome shotgun (WGS) entry which is preliminary data.</text>
</comment>
<dbReference type="EMBL" id="VXRG01000103">
    <property type="protein sequence ID" value="MXY94197.1"/>
    <property type="molecule type" value="Genomic_DNA"/>
</dbReference>
<organism evidence="3">
    <name type="scientific">Caldilineaceae bacterium SB0664_bin_27</name>
    <dbReference type="NCBI Taxonomy" id="2605260"/>
    <lineage>
        <taxon>Bacteria</taxon>
        <taxon>Bacillati</taxon>
        <taxon>Chloroflexota</taxon>
        <taxon>Caldilineae</taxon>
        <taxon>Caldilineales</taxon>
        <taxon>Caldilineaceae</taxon>
    </lineage>
</organism>
<evidence type="ECO:0000256" key="2">
    <source>
        <dbReference type="ARBA" id="ARBA00023002"/>
    </source>
</evidence>
<dbReference type="PRINTS" id="PR00081">
    <property type="entry name" value="GDHRDH"/>
</dbReference>